<evidence type="ECO:0000259" key="6">
    <source>
        <dbReference type="PROSITE" id="PS51935"/>
    </source>
</evidence>
<proteinExistence type="inferred from homology"/>
<dbReference type="SUPFAM" id="SSF54001">
    <property type="entry name" value="Cysteine proteinases"/>
    <property type="match status" value="3"/>
</dbReference>
<dbReference type="PROSITE" id="PS51935">
    <property type="entry name" value="NLPC_P60"/>
    <property type="match status" value="3"/>
</dbReference>
<dbReference type="Gene3D" id="3.90.1720.10">
    <property type="entry name" value="endopeptidase domain like (from Nostoc punctiforme)"/>
    <property type="match status" value="3"/>
</dbReference>
<dbReference type="GO" id="GO:0008234">
    <property type="term" value="F:cysteine-type peptidase activity"/>
    <property type="evidence" value="ECO:0007669"/>
    <property type="project" value="UniProtKB-KW"/>
</dbReference>
<keyword evidence="5" id="KW-1133">Transmembrane helix</keyword>
<evidence type="ECO:0000313" key="7">
    <source>
        <dbReference type="EMBL" id="GGF06629.1"/>
    </source>
</evidence>
<name>A0A917ET50_HALAA</name>
<feature type="domain" description="NlpC/P60" evidence="6">
    <location>
        <begin position="284"/>
        <end position="405"/>
    </location>
</feature>
<dbReference type="Pfam" id="PF00877">
    <property type="entry name" value="NLPC_P60"/>
    <property type="match status" value="3"/>
</dbReference>
<keyword evidence="8" id="KW-1185">Reference proteome</keyword>
<organism evidence="7 8">
    <name type="scientific">Halobacillus andaensis</name>
    <dbReference type="NCBI Taxonomy" id="1176239"/>
    <lineage>
        <taxon>Bacteria</taxon>
        <taxon>Bacillati</taxon>
        <taxon>Bacillota</taxon>
        <taxon>Bacilli</taxon>
        <taxon>Bacillales</taxon>
        <taxon>Bacillaceae</taxon>
        <taxon>Halobacillus</taxon>
    </lineage>
</organism>
<evidence type="ECO:0000256" key="1">
    <source>
        <dbReference type="ARBA" id="ARBA00007074"/>
    </source>
</evidence>
<dbReference type="PANTHER" id="PTHR47053">
    <property type="entry name" value="MUREIN DD-ENDOPEPTIDASE MEPH-RELATED"/>
    <property type="match status" value="1"/>
</dbReference>
<dbReference type="InterPro" id="IPR038765">
    <property type="entry name" value="Papain-like_cys_pep_sf"/>
</dbReference>
<comment type="similarity">
    <text evidence="1">Belongs to the peptidase C40 family.</text>
</comment>
<dbReference type="EMBL" id="BMEL01000001">
    <property type="protein sequence ID" value="GGF06629.1"/>
    <property type="molecule type" value="Genomic_DNA"/>
</dbReference>
<dbReference type="GO" id="GO:0006508">
    <property type="term" value="P:proteolysis"/>
    <property type="evidence" value="ECO:0007669"/>
    <property type="project" value="UniProtKB-KW"/>
</dbReference>
<protein>
    <submittedName>
        <fullName evidence="7">Gamma-DL-glutamyl hydrolase</fullName>
    </submittedName>
</protein>
<accession>A0A917ET50</accession>
<dbReference type="PANTHER" id="PTHR47053:SF1">
    <property type="entry name" value="MUREIN DD-ENDOPEPTIDASE MEPH-RELATED"/>
    <property type="match status" value="1"/>
</dbReference>
<sequence length="406" mass="45593">MWKFFKRPIVIIIIIALGIGIFISKTDFSPSDPLIEEAEKHIGIAHREGGAFPEQGFDSSGFVQYVFNEVLGFMLPRTLDQQMEQGKEVNREDIEEGDVLFFSKDGGSVSHSAIYMGDDRLIHPTVSKGVEVTHFNDNSYWSGNFIEARRISEPPDIAEDNDIVAVAQQYLDVPYEFGGETPNGFDCSGFVQYVFDEVSDIYLPRTTDQQWQAGEEVNIEDIQPGDVLFYSDTYREGISHNGIYIGGGQFIHASRTQEVTTSYVSEEYWQEKFTGVKRFNQLKVSSDDPVVSEAARYIGEVPYQSGGTTRAGFDTAGFIQYVFREAEGIQLPRTADEQWEKGAHIDKEDLQPGDLVFLEATHLNPAIYVGNHQVVHVTPDDGVTVTNIEASNYWGPKFFGAKRVEK</sequence>
<evidence type="ECO:0000256" key="5">
    <source>
        <dbReference type="SAM" id="Phobius"/>
    </source>
</evidence>
<evidence type="ECO:0000313" key="8">
    <source>
        <dbReference type="Proteomes" id="UP000660110"/>
    </source>
</evidence>
<dbReference type="InterPro" id="IPR051202">
    <property type="entry name" value="Peptidase_C40"/>
</dbReference>
<evidence type="ECO:0000256" key="4">
    <source>
        <dbReference type="ARBA" id="ARBA00022807"/>
    </source>
</evidence>
<keyword evidence="5" id="KW-0472">Membrane</keyword>
<keyword evidence="4" id="KW-0788">Thiol protease</keyword>
<feature type="domain" description="NlpC/P60" evidence="6">
    <location>
        <begin position="157"/>
        <end position="280"/>
    </location>
</feature>
<gene>
    <name evidence="7" type="primary">pgdS</name>
    <name evidence="7" type="ORF">GCM10010954_01340</name>
</gene>
<feature type="transmembrane region" description="Helical" evidence="5">
    <location>
        <begin position="7"/>
        <end position="24"/>
    </location>
</feature>
<comment type="caution">
    <text evidence="7">The sequence shown here is derived from an EMBL/GenBank/DDBJ whole genome shotgun (WGS) entry which is preliminary data.</text>
</comment>
<dbReference type="InterPro" id="IPR000064">
    <property type="entry name" value="NLP_P60_dom"/>
</dbReference>
<reference evidence="7" key="2">
    <citation type="submission" date="2020-09" db="EMBL/GenBank/DDBJ databases">
        <authorList>
            <person name="Sun Q."/>
            <person name="Zhou Y."/>
        </authorList>
    </citation>
    <scope>NUCLEOTIDE SEQUENCE</scope>
    <source>
        <strain evidence="7">CGMCC 1.12153</strain>
    </source>
</reference>
<reference evidence="7" key="1">
    <citation type="journal article" date="2014" name="Int. J. Syst. Evol. Microbiol.">
        <title>Complete genome sequence of Corynebacterium casei LMG S-19264T (=DSM 44701T), isolated from a smear-ripened cheese.</title>
        <authorList>
            <consortium name="US DOE Joint Genome Institute (JGI-PGF)"/>
            <person name="Walter F."/>
            <person name="Albersmeier A."/>
            <person name="Kalinowski J."/>
            <person name="Ruckert C."/>
        </authorList>
    </citation>
    <scope>NUCLEOTIDE SEQUENCE</scope>
    <source>
        <strain evidence="7">CGMCC 1.12153</strain>
    </source>
</reference>
<dbReference type="Proteomes" id="UP000660110">
    <property type="component" value="Unassembled WGS sequence"/>
</dbReference>
<dbReference type="AlphaFoldDB" id="A0A917ET50"/>
<evidence type="ECO:0000256" key="3">
    <source>
        <dbReference type="ARBA" id="ARBA00022801"/>
    </source>
</evidence>
<evidence type="ECO:0000256" key="2">
    <source>
        <dbReference type="ARBA" id="ARBA00022670"/>
    </source>
</evidence>
<keyword evidence="3 7" id="KW-0378">Hydrolase</keyword>
<feature type="domain" description="NlpC/P60" evidence="6">
    <location>
        <begin position="28"/>
        <end position="152"/>
    </location>
</feature>
<keyword evidence="5" id="KW-0812">Transmembrane</keyword>
<keyword evidence="2" id="KW-0645">Protease</keyword>